<evidence type="ECO:0000313" key="3">
    <source>
        <dbReference type="Proteomes" id="UP000321287"/>
    </source>
</evidence>
<organism evidence="2 3">
    <name type="scientific">Asaia bogorensis NBRC 16594</name>
    <dbReference type="NCBI Taxonomy" id="1231624"/>
    <lineage>
        <taxon>Bacteria</taxon>
        <taxon>Pseudomonadati</taxon>
        <taxon>Pseudomonadota</taxon>
        <taxon>Alphaproteobacteria</taxon>
        <taxon>Acetobacterales</taxon>
        <taxon>Acetobacteraceae</taxon>
        <taxon>Asaia</taxon>
    </lineage>
</organism>
<protein>
    <submittedName>
        <fullName evidence="2">Uncharacterized protein</fullName>
    </submittedName>
</protein>
<dbReference type="EMBL" id="BJVS01000010">
    <property type="protein sequence ID" value="GEL54906.1"/>
    <property type="molecule type" value="Genomic_DNA"/>
</dbReference>
<dbReference type="Proteomes" id="UP000321287">
    <property type="component" value="Unassembled WGS sequence"/>
</dbReference>
<evidence type="ECO:0000256" key="1">
    <source>
        <dbReference type="SAM" id="MobiDB-lite"/>
    </source>
</evidence>
<gene>
    <name evidence="2" type="ORF">ABO01nite_29130</name>
</gene>
<comment type="caution">
    <text evidence="2">The sequence shown here is derived from an EMBL/GenBank/DDBJ whole genome shotgun (WGS) entry which is preliminary data.</text>
</comment>
<sequence>MFACRQKRAERGRVQAVGAFLDQLEVHPFTVATMWDPQKRHAHYDLERVISSAATWRERLPHPAINDLLELIHRPASYHAEIDILSVTGVTATHNGLVGNLDALPETMRFCHPHAESYGPFDKDGMERLRQSVFAEFSPDTGSREGEFDIIDVTWSGKRIAGNSGASRRFSLWRRLSARSIGPVRIRGHIHPIELDMSALRAILTDWRILRVSRSSKIATSYNAMREIWPDGIFALNYETSWEDRREEDWIIPLPHRVPLEMQRRFADLHAQLGLNGIEDVLRGVCESISLSRRSSKRSKPDIRRPVNADCLDSKD</sequence>
<name>A0AAN4R4Q8_9PROT</name>
<reference evidence="2 3" key="1">
    <citation type="submission" date="2019-07" db="EMBL/GenBank/DDBJ databases">
        <title>Whole genome shotgun sequence of Asaia bogorensis NBRC 16594.</title>
        <authorList>
            <person name="Hosoyama A."/>
            <person name="Uohara A."/>
            <person name="Ohji S."/>
            <person name="Ichikawa N."/>
        </authorList>
    </citation>
    <scope>NUCLEOTIDE SEQUENCE [LARGE SCALE GENOMIC DNA]</scope>
    <source>
        <strain evidence="2 3">NBRC 16594</strain>
    </source>
</reference>
<dbReference type="AlphaFoldDB" id="A0AAN4R4Q8"/>
<feature type="compositionally biased region" description="Basic and acidic residues" evidence="1">
    <location>
        <begin position="299"/>
        <end position="316"/>
    </location>
</feature>
<feature type="region of interest" description="Disordered" evidence="1">
    <location>
        <begin position="297"/>
        <end position="316"/>
    </location>
</feature>
<accession>A0AAN4R4Q8</accession>
<evidence type="ECO:0000313" key="2">
    <source>
        <dbReference type="EMBL" id="GEL54906.1"/>
    </source>
</evidence>
<proteinExistence type="predicted"/>
<keyword evidence="3" id="KW-1185">Reference proteome</keyword>